<dbReference type="InterPro" id="IPR006175">
    <property type="entry name" value="YjgF/YER057c/UK114"/>
</dbReference>
<organism evidence="1 2">
    <name type="scientific">Virgibacillus alimentarius</name>
    <dbReference type="NCBI Taxonomy" id="698769"/>
    <lineage>
        <taxon>Bacteria</taxon>
        <taxon>Bacillati</taxon>
        <taxon>Bacillota</taxon>
        <taxon>Bacilli</taxon>
        <taxon>Bacillales</taxon>
        <taxon>Bacillaceae</taxon>
        <taxon>Virgibacillus</taxon>
    </lineage>
</organism>
<name>A0ABS4S5J3_9BACI</name>
<reference evidence="1 2" key="1">
    <citation type="submission" date="2021-03" db="EMBL/GenBank/DDBJ databases">
        <title>Genomic Encyclopedia of Type Strains, Phase IV (KMG-IV): sequencing the most valuable type-strain genomes for metagenomic binning, comparative biology and taxonomic classification.</title>
        <authorList>
            <person name="Goeker M."/>
        </authorList>
    </citation>
    <scope>NUCLEOTIDE SEQUENCE [LARGE SCALE GENOMIC DNA]</scope>
    <source>
        <strain evidence="1 2">DSM 25790</strain>
    </source>
</reference>
<dbReference type="GO" id="GO:0120241">
    <property type="term" value="F:2-iminobutanoate/2-iminopropanoate deaminase"/>
    <property type="evidence" value="ECO:0007669"/>
    <property type="project" value="UniProtKB-EC"/>
</dbReference>
<accession>A0ABS4S5J3</accession>
<dbReference type="Proteomes" id="UP001519294">
    <property type="component" value="Unassembled WGS sequence"/>
</dbReference>
<comment type="caution">
    <text evidence="1">The sequence shown here is derived from an EMBL/GenBank/DDBJ whole genome shotgun (WGS) entry which is preliminary data.</text>
</comment>
<proteinExistence type="predicted"/>
<dbReference type="Gene3D" id="3.30.1330.40">
    <property type="entry name" value="RutC-like"/>
    <property type="match status" value="1"/>
</dbReference>
<gene>
    <name evidence="1" type="ORF">J2Z81_000675</name>
</gene>
<dbReference type="SUPFAM" id="SSF55298">
    <property type="entry name" value="YjgF-like"/>
    <property type="match status" value="1"/>
</dbReference>
<evidence type="ECO:0000313" key="1">
    <source>
        <dbReference type="EMBL" id="MBP2256733.1"/>
    </source>
</evidence>
<dbReference type="InterPro" id="IPR035959">
    <property type="entry name" value="RutC-like_sf"/>
</dbReference>
<keyword evidence="2" id="KW-1185">Reference proteome</keyword>
<dbReference type="Pfam" id="PF01042">
    <property type="entry name" value="Ribonuc_L-PSP"/>
    <property type="match status" value="1"/>
</dbReference>
<evidence type="ECO:0000313" key="2">
    <source>
        <dbReference type="Proteomes" id="UP001519294"/>
    </source>
</evidence>
<dbReference type="PANTHER" id="PTHR11803:SF39">
    <property type="entry name" value="2-IMINOBUTANOATE_2-IMINOPROPANOATE DEAMINASE"/>
    <property type="match status" value="1"/>
</dbReference>
<dbReference type="EMBL" id="JAGIKX010000003">
    <property type="protein sequence ID" value="MBP2256733.1"/>
    <property type="molecule type" value="Genomic_DNA"/>
</dbReference>
<dbReference type="PANTHER" id="PTHR11803">
    <property type="entry name" value="2-IMINOBUTANOATE/2-IMINOPROPANOATE DEAMINASE RIDA"/>
    <property type="match status" value="1"/>
</dbReference>
<protein>
    <submittedName>
        <fullName evidence="1">2-iminobutanoate/2-iminopropanoate deaminase</fullName>
        <ecNumber evidence="1">3.5.99.10</ecNumber>
    </submittedName>
</protein>
<dbReference type="CDD" id="cd00448">
    <property type="entry name" value="YjgF_YER057c_UK114_family"/>
    <property type="match status" value="1"/>
</dbReference>
<dbReference type="EC" id="3.5.99.10" evidence="1"/>
<keyword evidence="1" id="KW-0378">Hydrolase</keyword>
<sequence length="127" mass="13833">MKREIATTKAPLPGGPYSQGVKTGHHIFVSGQDGIYPNGDLAGKTIAEQTKACLNNVKHILAAAETPISNIVYVTCHLSDLSEENVQEFNQSYEDFFKDIEVKPARITVGSQLLDGKVEISAIALRY</sequence>
<dbReference type="RefSeq" id="WP_029270093.1">
    <property type="nucleotide sequence ID" value="NZ_JAGIKX010000003.1"/>
</dbReference>